<keyword evidence="6" id="KW-1185">Reference proteome</keyword>
<accession>A0A7J7HWW9</accession>
<evidence type="ECO:0000256" key="2">
    <source>
        <dbReference type="ARBA" id="ARBA00022574"/>
    </source>
</evidence>
<proteinExistence type="predicted"/>
<dbReference type="GO" id="GO:0031080">
    <property type="term" value="C:nuclear pore outer ring"/>
    <property type="evidence" value="ECO:0007669"/>
    <property type="project" value="TreeGrafter"/>
</dbReference>
<evidence type="ECO:0000256" key="4">
    <source>
        <dbReference type="ARBA" id="ARBA00023242"/>
    </source>
</evidence>
<dbReference type="InterPro" id="IPR036322">
    <property type="entry name" value="WD40_repeat_dom_sf"/>
</dbReference>
<protein>
    <recommendedName>
        <fullName evidence="7">Nucleoporin Nup43</fullName>
    </recommendedName>
</protein>
<dbReference type="PANTHER" id="PTHR22652:SF0">
    <property type="entry name" value="NUCLEOPORIN NUP43"/>
    <property type="match status" value="1"/>
</dbReference>
<dbReference type="AlphaFoldDB" id="A0A7J7HWW9"/>
<keyword evidence="3" id="KW-0677">Repeat</keyword>
<comment type="caution">
    <text evidence="5">The sequence shown here is derived from an EMBL/GenBank/DDBJ whole genome shotgun (WGS) entry which is preliminary data.</text>
</comment>
<dbReference type="PANTHER" id="PTHR22652">
    <property type="entry name" value="NUCLEOPORIN NUP43"/>
    <property type="match status" value="1"/>
</dbReference>
<dbReference type="Proteomes" id="UP000593564">
    <property type="component" value="Unassembled WGS sequence"/>
</dbReference>
<comment type="subcellular location">
    <subcellularLocation>
        <location evidence="1">Nucleus</location>
    </subcellularLocation>
</comment>
<evidence type="ECO:0000313" key="6">
    <source>
        <dbReference type="Proteomes" id="UP000593564"/>
    </source>
</evidence>
<dbReference type="EMBL" id="JACBKZ010000002">
    <property type="protein sequence ID" value="KAF5956741.1"/>
    <property type="molecule type" value="Genomic_DNA"/>
</dbReference>
<evidence type="ECO:0008006" key="7">
    <source>
        <dbReference type="Google" id="ProtNLM"/>
    </source>
</evidence>
<evidence type="ECO:0000256" key="1">
    <source>
        <dbReference type="ARBA" id="ARBA00004123"/>
    </source>
</evidence>
<evidence type="ECO:0000256" key="3">
    <source>
        <dbReference type="ARBA" id="ARBA00022737"/>
    </source>
</evidence>
<keyword evidence="2" id="KW-0853">WD repeat</keyword>
<sequence length="323" mass="35412">MAVNGTPETLQVHRLPLSKYIDALRWLPPLSAFDRFVVLAVFDSDSNSSAIEIHSLTRSNPSNLTLQSSWSSPSRISSLKASQTLHKPLIAASTFSGSLHVLLARPGRCVDRIGGFGAWEDIARWTHFVHRRFFDSNGLVSYTAAKWASPMEFATGGLGFGLQWWDQRKPGGPASQFKGNWAHGTTSGIVHSIDIHPSRKHTCIAGGSSGTVFAWDLRWQQQPIVLSGVAAGEFQSHSLSESEIWEVQYDSYSSNIGNMSTSRVLPVMICSEDGILAVVEQGEEAIELLAEPCAINSFDIDRQNPSDVICSLEWEAIAILMRA</sequence>
<organism evidence="5 6">
    <name type="scientific">Camellia sinensis</name>
    <name type="common">Tea plant</name>
    <name type="synonym">Thea sinensis</name>
    <dbReference type="NCBI Taxonomy" id="4442"/>
    <lineage>
        <taxon>Eukaryota</taxon>
        <taxon>Viridiplantae</taxon>
        <taxon>Streptophyta</taxon>
        <taxon>Embryophyta</taxon>
        <taxon>Tracheophyta</taxon>
        <taxon>Spermatophyta</taxon>
        <taxon>Magnoliopsida</taxon>
        <taxon>eudicotyledons</taxon>
        <taxon>Gunneridae</taxon>
        <taxon>Pentapetalae</taxon>
        <taxon>asterids</taxon>
        <taxon>Ericales</taxon>
        <taxon>Theaceae</taxon>
        <taxon>Camellia</taxon>
    </lineage>
</organism>
<evidence type="ECO:0000313" key="5">
    <source>
        <dbReference type="EMBL" id="KAF5956741.1"/>
    </source>
</evidence>
<name>A0A7J7HWW9_CAMSI</name>
<gene>
    <name evidence="5" type="ORF">HYC85_003966</name>
</gene>
<dbReference type="SUPFAM" id="SSF50978">
    <property type="entry name" value="WD40 repeat-like"/>
    <property type="match status" value="1"/>
</dbReference>
<reference evidence="6" key="1">
    <citation type="journal article" date="2020" name="Nat. Commun.">
        <title>Genome assembly of wild tea tree DASZ reveals pedigree and selection history of tea varieties.</title>
        <authorList>
            <person name="Zhang W."/>
            <person name="Zhang Y."/>
            <person name="Qiu H."/>
            <person name="Guo Y."/>
            <person name="Wan H."/>
            <person name="Zhang X."/>
            <person name="Scossa F."/>
            <person name="Alseekh S."/>
            <person name="Zhang Q."/>
            <person name="Wang P."/>
            <person name="Xu L."/>
            <person name="Schmidt M.H."/>
            <person name="Jia X."/>
            <person name="Li D."/>
            <person name="Zhu A."/>
            <person name="Guo F."/>
            <person name="Chen W."/>
            <person name="Ni D."/>
            <person name="Usadel B."/>
            <person name="Fernie A.R."/>
            <person name="Wen W."/>
        </authorList>
    </citation>
    <scope>NUCLEOTIDE SEQUENCE [LARGE SCALE GENOMIC DNA]</scope>
    <source>
        <strain evidence="6">cv. G240</strain>
    </source>
</reference>
<dbReference type="Gene3D" id="2.130.10.10">
    <property type="entry name" value="YVTN repeat-like/Quinoprotein amine dehydrogenase"/>
    <property type="match status" value="1"/>
</dbReference>
<keyword evidence="4" id="KW-0539">Nucleus</keyword>
<reference evidence="5 6" key="2">
    <citation type="submission" date="2020-07" db="EMBL/GenBank/DDBJ databases">
        <title>Genome assembly of wild tea tree DASZ reveals pedigree and selection history of tea varieties.</title>
        <authorList>
            <person name="Zhang W."/>
        </authorList>
    </citation>
    <scope>NUCLEOTIDE SEQUENCE [LARGE SCALE GENOMIC DNA]</scope>
    <source>
        <strain evidence="6">cv. G240</strain>
        <tissue evidence="5">Leaf</tissue>
    </source>
</reference>
<dbReference type="InterPro" id="IPR015943">
    <property type="entry name" value="WD40/YVTN_repeat-like_dom_sf"/>
</dbReference>